<dbReference type="InterPro" id="IPR046985">
    <property type="entry name" value="IP5"/>
</dbReference>
<evidence type="ECO:0000259" key="2">
    <source>
        <dbReference type="SMART" id="SM00128"/>
    </source>
</evidence>
<feature type="domain" description="Inositol polyphosphate-related phosphatase" evidence="2">
    <location>
        <begin position="21"/>
        <end position="318"/>
    </location>
</feature>
<dbReference type="GO" id="GO:0004439">
    <property type="term" value="F:phosphatidylinositol-4,5-bisphosphate 5-phosphatase activity"/>
    <property type="evidence" value="ECO:0007669"/>
    <property type="project" value="TreeGrafter"/>
</dbReference>
<sequence length="320" mass="37009">MKLFSLVVLFITFATINAFERYITVHVATWNVNEKKPPGDLDKFLGQLSENADERPDIVIVGLQEVTMSVRQAVTNYFLIDRWTQAIEDNLTNKNYVKIKTVSMLGVVLNAYVLLEHAWTLDHKQTDRVMTGFAGLSPNKGGVLMKFKLYDRWFCLVNAHFHAHDKDLSKRINDFATINERREEHCNFSSDYIFWLGDLNFRIVENIGYTGEKILSMINQGKLDELLENDQLFVTKKAGEIFSGFSEAPINFPPTYKIVVDEGRYNLKRRPAWTDRILYKSEAGREITPIMYKSIESYKISDHYPVHAQFKIMIDTDKSG</sequence>
<keyword evidence="1" id="KW-0732">Signal</keyword>
<feature type="signal peptide" evidence="1">
    <location>
        <begin position="1"/>
        <end position="18"/>
    </location>
</feature>
<evidence type="ECO:0000313" key="3">
    <source>
        <dbReference type="EMBL" id="WXI02712.1"/>
    </source>
</evidence>
<evidence type="ECO:0000256" key="1">
    <source>
        <dbReference type="SAM" id="SignalP"/>
    </source>
</evidence>
<protein>
    <submittedName>
        <fullName evidence="3">Venom IPPase 1</fullName>
    </submittedName>
</protein>
<dbReference type="InterPro" id="IPR036691">
    <property type="entry name" value="Endo/exonu/phosph_ase_sf"/>
</dbReference>
<proteinExistence type="evidence at transcript level"/>
<reference evidence="3" key="1">
    <citation type="submission" date="2024-03" db="EMBL/GenBank/DDBJ databases">
        <title>Venom adaptation and exaptation during the trophic switch to blood-feeding by kissing bugs (Reduviidae: Triatominae).</title>
        <authorList>
            <person name="Zdenek C.N."/>
            <person name="Cardoso F.C."/>
            <person name="Robinson S.D."/>
            <person name="Mercedes R.S."/>
            <person name="Raidjoe E.R."/>
            <person name="Hernandez-Vargas M.J."/>
            <person name="Jin J."/>
            <person name="Corzo G."/>
            <person name="Vetter I."/>
            <person name="King G.F."/>
            <person name="Fry B.G."/>
            <person name="Walker A."/>
        </authorList>
    </citation>
    <scope>NUCLEOTIDE SEQUENCE</scope>
</reference>
<dbReference type="InterPro" id="IPR000300">
    <property type="entry name" value="IPPc"/>
</dbReference>
<name>A0AB38ZEK1_9HEMI</name>
<feature type="chain" id="PRO_5044314728" evidence="1">
    <location>
        <begin position="19"/>
        <end position="320"/>
    </location>
</feature>
<dbReference type="SMART" id="SM00128">
    <property type="entry name" value="IPPc"/>
    <property type="match status" value="1"/>
</dbReference>
<dbReference type="SUPFAM" id="SSF56219">
    <property type="entry name" value="DNase I-like"/>
    <property type="match status" value="1"/>
</dbReference>
<dbReference type="EMBL" id="PP517462">
    <property type="protein sequence ID" value="WXI02712.1"/>
    <property type="molecule type" value="mRNA"/>
</dbReference>
<dbReference type="PANTHER" id="PTHR11200">
    <property type="entry name" value="INOSITOL 5-PHOSPHATASE"/>
    <property type="match status" value="1"/>
</dbReference>
<accession>A0AB38ZEK1</accession>
<dbReference type="GO" id="GO:0046856">
    <property type="term" value="P:phosphatidylinositol dephosphorylation"/>
    <property type="evidence" value="ECO:0007669"/>
    <property type="project" value="InterPro"/>
</dbReference>
<dbReference type="Pfam" id="PF22669">
    <property type="entry name" value="Exo_endo_phos2"/>
    <property type="match status" value="1"/>
</dbReference>
<organism evidence="3">
    <name type="scientific">Oncocephalus sp</name>
    <dbReference type="NCBI Taxonomy" id="2944721"/>
    <lineage>
        <taxon>Eukaryota</taxon>
        <taxon>Metazoa</taxon>
        <taxon>Ecdysozoa</taxon>
        <taxon>Arthropoda</taxon>
        <taxon>Hexapoda</taxon>
        <taxon>Insecta</taxon>
        <taxon>Pterygota</taxon>
        <taxon>Neoptera</taxon>
        <taxon>Paraneoptera</taxon>
        <taxon>Hemiptera</taxon>
        <taxon>Heteroptera</taxon>
        <taxon>Panheteroptera</taxon>
        <taxon>Cimicomorpha</taxon>
        <taxon>Reduviidae</taxon>
        <taxon>Stenopodainae</taxon>
        <taxon>Oncocephalus</taxon>
    </lineage>
</organism>
<dbReference type="PANTHER" id="PTHR11200:SF275">
    <property type="entry name" value="LD06095P"/>
    <property type="match status" value="1"/>
</dbReference>
<dbReference type="AlphaFoldDB" id="A0AB38ZEK1"/>
<dbReference type="Gene3D" id="3.60.10.10">
    <property type="entry name" value="Endonuclease/exonuclease/phosphatase"/>
    <property type="match status" value="1"/>
</dbReference>